<reference evidence="2 3" key="1">
    <citation type="submission" date="2024-01" db="EMBL/GenBank/DDBJ databases">
        <authorList>
            <person name="Waweru B."/>
        </authorList>
    </citation>
    <scope>NUCLEOTIDE SEQUENCE [LARGE SCALE GENOMIC DNA]</scope>
</reference>
<feature type="non-terminal residue" evidence="2">
    <location>
        <position position="1"/>
    </location>
</feature>
<dbReference type="Proteomes" id="UP001314170">
    <property type="component" value="Unassembled WGS sequence"/>
</dbReference>
<name>A0AAV1QU93_9ROSI</name>
<keyword evidence="3" id="KW-1185">Reference proteome</keyword>
<dbReference type="AlphaFoldDB" id="A0AAV1QU93"/>
<evidence type="ECO:0000313" key="3">
    <source>
        <dbReference type="Proteomes" id="UP001314170"/>
    </source>
</evidence>
<dbReference type="EMBL" id="CAWUPB010000426">
    <property type="protein sequence ID" value="CAK7324653.1"/>
    <property type="molecule type" value="Genomic_DNA"/>
</dbReference>
<organism evidence="2 3">
    <name type="scientific">Dovyalis caffra</name>
    <dbReference type="NCBI Taxonomy" id="77055"/>
    <lineage>
        <taxon>Eukaryota</taxon>
        <taxon>Viridiplantae</taxon>
        <taxon>Streptophyta</taxon>
        <taxon>Embryophyta</taxon>
        <taxon>Tracheophyta</taxon>
        <taxon>Spermatophyta</taxon>
        <taxon>Magnoliopsida</taxon>
        <taxon>eudicotyledons</taxon>
        <taxon>Gunneridae</taxon>
        <taxon>Pentapetalae</taxon>
        <taxon>rosids</taxon>
        <taxon>fabids</taxon>
        <taxon>Malpighiales</taxon>
        <taxon>Salicaceae</taxon>
        <taxon>Flacourtieae</taxon>
        <taxon>Dovyalis</taxon>
    </lineage>
</organism>
<comment type="caution">
    <text evidence="2">The sequence shown here is derived from an EMBL/GenBank/DDBJ whole genome shotgun (WGS) entry which is preliminary data.</text>
</comment>
<sequence length="115" mass="13216">VFAFSEPVYSILSKNASSSPLTRFRMLTGYSKKHDRWRNGASLTGILQVIDLDHPDAPKIVNLLSKALVLWKARQGRPMLVSKLLNPRVRIRRKLRVSSERHDEQSRICRGDHRA</sequence>
<protein>
    <submittedName>
        <fullName evidence="2">Uncharacterized protein</fullName>
    </submittedName>
</protein>
<proteinExistence type="predicted"/>
<evidence type="ECO:0000256" key="1">
    <source>
        <dbReference type="SAM" id="MobiDB-lite"/>
    </source>
</evidence>
<accession>A0AAV1QU93</accession>
<evidence type="ECO:0000313" key="2">
    <source>
        <dbReference type="EMBL" id="CAK7324653.1"/>
    </source>
</evidence>
<gene>
    <name evidence="2" type="ORF">DCAF_LOCUS2310</name>
</gene>
<feature type="compositionally biased region" description="Basic and acidic residues" evidence="1">
    <location>
        <begin position="97"/>
        <end position="115"/>
    </location>
</feature>
<feature type="region of interest" description="Disordered" evidence="1">
    <location>
        <begin position="96"/>
        <end position="115"/>
    </location>
</feature>